<dbReference type="PANTHER" id="PTHR24148:SF64">
    <property type="entry name" value="HETEROKARYON INCOMPATIBILITY DOMAIN-CONTAINING PROTEIN"/>
    <property type="match status" value="1"/>
</dbReference>
<feature type="domain" description="Heterokaryon incompatibility" evidence="2">
    <location>
        <begin position="32"/>
        <end position="111"/>
    </location>
</feature>
<dbReference type="STRING" id="1408157.A0A1J7JHY0"/>
<sequence>RLLTLDPGTGHGPLTGSMSVHPLRGRRRMPSYHALSYCWGEESERTQEILINGMTYMITANAHNALAHSRSPKAHGTLWIDQISINQEDLDEKSRHIGYMGAIYREADVVV</sequence>
<accession>A0A1J7JHY0</accession>
<dbReference type="InterPro" id="IPR010730">
    <property type="entry name" value="HET"/>
</dbReference>
<evidence type="ECO:0000259" key="2">
    <source>
        <dbReference type="Pfam" id="PF06985"/>
    </source>
</evidence>
<dbReference type="InParanoid" id="A0A1J7JHY0"/>
<gene>
    <name evidence="3" type="ORF">CONLIGDRAFT_564087</name>
</gene>
<dbReference type="EMBL" id="KV875098">
    <property type="protein sequence ID" value="OIW28892.1"/>
    <property type="molecule type" value="Genomic_DNA"/>
</dbReference>
<dbReference type="AlphaFoldDB" id="A0A1J7JHY0"/>
<feature type="non-terminal residue" evidence="3">
    <location>
        <position position="1"/>
    </location>
</feature>
<evidence type="ECO:0000313" key="3">
    <source>
        <dbReference type="EMBL" id="OIW28892.1"/>
    </source>
</evidence>
<feature type="region of interest" description="Disordered" evidence="1">
    <location>
        <begin position="1"/>
        <end position="22"/>
    </location>
</feature>
<name>A0A1J7JHY0_9PEZI</name>
<evidence type="ECO:0000313" key="4">
    <source>
        <dbReference type="Proteomes" id="UP000182658"/>
    </source>
</evidence>
<evidence type="ECO:0000256" key="1">
    <source>
        <dbReference type="SAM" id="MobiDB-lite"/>
    </source>
</evidence>
<protein>
    <recommendedName>
        <fullName evidence="2">Heterokaryon incompatibility domain-containing protein</fullName>
    </recommendedName>
</protein>
<dbReference type="OrthoDB" id="2157530at2759"/>
<reference evidence="3 4" key="1">
    <citation type="submission" date="2016-10" db="EMBL/GenBank/DDBJ databases">
        <title>Draft genome sequence of Coniochaeta ligniaria NRRL30616, a lignocellulolytic fungus for bioabatement of inhibitors in plant biomass hydrolysates.</title>
        <authorList>
            <consortium name="DOE Joint Genome Institute"/>
            <person name="Jimenez D.J."/>
            <person name="Hector R.E."/>
            <person name="Riley R."/>
            <person name="Sun H."/>
            <person name="Grigoriev I.V."/>
            <person name="Van Elsas J.D."/>
            <person name="Nichols N.N."/>
        </authorList>
    </citation>
    <scope>NUCLEOTIDE SEQUENCE [LARGE SCALE GENOMIC DNA]</scope>
    <source>
        <strain evidence="3 4">NRRL 30616</strain>
    </source>
</reference>
<dbReference type="Pfam" id="PF06985">
    <property type="entry name" value="HET"/>
    <property type="match status" value="1"/>
</dbReference>
<keyword evidence="4" id="KW-1185">Reference proteome</keyword>
<dbReference type="PANTHER" id="PTHR24148">
    <property type="entry name" value="ANKYRIN REPEAT DOMAIN-CONTAINING PROTEIN 39 HOMOLOG-RELATED"/>
    <property type="match status" value="1"/>
</dbReference>
<proteinExistence type="predicted"/>
<dbReference type="Proteomes" id="UP000182658">
    <property type="component" value="Unassembled WGS sequence"/>
</dbReference>
<organism evidence="3 4">
    <name type="scientific">Coniochaeta ligniaria NRRL 30616</name>
    <dbReference type="NCBI Taxonomy" id="1408157"/>
    <lineage>
        <taxon>Eukaryota</taxon>
        <taxon>Fungi</taxon>
        <taxon>Dikarya</taxon>
        <taxon>Ascomycota</taxon>
        <taxon>Pezizomycotina</taxon>
        <taxon>Sordariomycetes</taxon>
        <taxon>Sordariomycetidae</taxon>
        <taxon>Coniochaetales</taxon>
        <taxon>Coniochaetaceae</taxon>
        <taxon>Coniochaeta</taxon>
    </lineage>
</organism>
<dbReference type="InterPro" id="IPR052895">
    <property type="entry name" value="HetReg/Transcr_Mod"/>
</dbReference>
<feature type="non-terminal residue" evidence="3">
    <location>
        <position position="111"/>
    </location>
</feature>